<evidence type="ECO:0000313" key="2">
    <source>
        <dbReference type="EMBL" id="UZG51625.1"/>
    </source>
</evidence>
<dbReference type="KEGG" id="vrg:OKW85_03225"/>
<protein>
    <submittedName>
        <fullName evidence="2">TIGR03936 family radical SAM-associated protein</fullName>
    </submittedName>
</protein>
<reference evidence="2" key="1">
    <citation type="submission" date="2022-11" db="EMBL/GenBank/DDBJ databases">
        <title>Complete genome sequence of Veillonella rogosae KCOM 3468 isolated from human Subgingival dental plaque of Chronic peridontitis Lesion.</title>
        <authorList>
            <person name="Park S.-N."/>
            <person name="Lim Y.K."/>
            <person name="Kook J.-K."/>
        </authorList>
    </citation>
    <scope>NUCLEOTIDE SEQUENCE</scope>
    <source>
        <strain evidence="2">KCOM 3468</strain>
    </source>
</reference>
<dbReference type="AlphaFoldDB" id="A0AA46X955"/>
<feature type="domain" description="DUF2344" evidence="1">
    <location>
        <begin position="6"/>
        <end position="191"/>
    </location>
</feature>
<name>A0AA46X955_9FIRM</name>
<proteinExistence type="predicted"/>
<dbReference type="EMBL" id="CP110418">
    <property type="protein sequence ID" value="UZG51625.1"/>
    <property type="molecule type" value="Genomic_DNA"/>
</dbReference>
<evidence type="ECO:0000313" key="3">
    <source>
        <dbReference type="Proteomes" id="UP001164244"/>
    </source>
</evidence>
<dbReference type="Proteomes" id="UP001164244">
    <property type="component" value="Chromosome"/>
</dbReference>
<organism evidence="2 3">
    <name type="scientific">Veillonella rogosae</name>
    <dbReference type="NCBI Taxonomy" id="423477"/>
    <lineage>
        <taxon>Bacteria</taxon>
        <taxon>Bacillati</taxon>
        <taxon>Bacillota</taxon>
        <taxon>Negativicutes</taxon>
        <taxon>Veillonellales</taxon>
        <taxon>Veillonellaceae</taxon>
        <taxon>Veillonella</taxon>
    </lineage>
</organism>
<gene>
    <name evidence="2" type="ORF">OKW85_03225</name>
</gene>
<dbReference type="Pfam" id="PF10105">
    <property type="entry name" value="DUF2344"/>
    <property type="match status" value="1"/>
</dbReference>
<evidence type="ECO:0000259" key="1">
    <source>
        <dbReference type="Pfam" id="PF10105"/>
    </source>
</evidence>
<accession>A0AA46X955</accession>
<sequence>MAELKKLRLALNKGEELRFLSHLDYAQAVERMIRRAEIKMAYSEGFNPHMKISFSSALALGVTAAAEYIDMDVLEEDSVESIMERLNRVAPPGLEVLDGKEMPEKVKKMMAICNFAIYEVTGPITDEHADWNALLKPFNEATEISYEKVTPKKTRTIDVKEFVKEPIVASVKDGMVTLTMGIGIYPQGTIKPSEVWNLGKDQYNWPITTGYEIHRKAIMVENEEGRYTPLEINY</sequence>
<dbReference type="InterPro" id="IPR018768">
    <property type="entry name" value="DUF2344"/>
</dbReference>
<dbReference type="NCBIfam" id="TIGR03936">
    <property type="entry name" value="sam_1_link_chp"/>
    <property type="match status" value="1"/>
</dbReference>